<keyword evidence="8" id="KW-0067">ATP-binding</keyword>
<evidence type="ECO:0000259" key="13">
    <source>
        <dbReference type="PROSITE" id="PS50862"/>
    </source>
</evidence>
<reference evidence="14" key="1">
    <citation type="submission" date="2021-01" db="EMBL/GenBank/DDBJ databases">
        <title>Whole genome shotgun sequence of Virgisporangium aurantiacum NBRC 16421.</title>
        <authorList>
            <person name="Komaki H."/>
            <person name="Tamura T."/>
        </authorList>
    </citation>
    <scope>NUCLEOTIDE SEQUENCE</scope>
    <source>
        <strain evidence="14">NBRC 16421</strain>
    </source>
</reference>
<dbReference type="Pfam" id="PF03129">
    <property type="entry name" value="HGTP_anticodon"/>
    <property type="match status" value="1"/>
</dbReference>
<keyword evidence="4 14" id="KW-0436">Ligase</keyword>
<evidence type="ECO:0000256" key="6">
    <source>
        <dbReference type="ARBA" id="ARBA00022741"/>
    </source>
</evidence>
<dbReference type="PANTHER" id="PTHR11451">
    <property type="entry name" value="THREONINE-TRNA LIGASE"/>
    <property type="match status" value="1"/>
</dbReference>
<evidence type="ECO:0000313" key="15">
    <source>
        <dbReference type="Proteomes" id="UP000612585"/>
    </source>
</evidence>
<dbReference type="InterPro" id="IPR002314">
    <property type="entry name" value="aa-tRNA-synt_IIb"/>
</dbReference>
<evidence type="ECO:0000256" key="1">
    <source>
        <dbReference type="ARBA" id="ARBA00008226"/>
    </source>
</evidence>
<dbReference type="Pfam" id="PF00587">
    <property type="entry name" value="tRNA-synt_2b"/>
    <property type="match status" value="1"/>
</dbReference>
<dbReference type="CDD" id="cd00771">
    <property type="entry name" value="ThrRS_core"/>
    <property type="match status" value="1"/>
</dbReference>
<keyword evidence="3" id="KW-0963">Cytoplasm</keyword>
<dbReference type="InterPro" id="IPR033728">
    <property type="entry name" value="ThrRS_core"/>
</dbReference>
<evidence type="ECO:0000256" key="3">
    <source>
        <dbReference type="ARBA" id="ARBA00022490"/>
    </source>
</evidence>
<keyword evidence="7" id="KW-0862">Zinc</keyword>
<dbReference type="NCBIfam" id="TIGR00418">
    <property type="entry name" value="thrS"/>
    <property type="match status" value="1"/>
</dbReference>
<dbReference type="Gene3D" id="3.40.50.800">
    <property type="entry name" value="Anticodon-binding domain"/>
    <property type="match status" value="1"/>
</dbReference>
<dbReference type="PROSITE" id="PS50862">
    <property type="entry name" value="AA_TRNA_LIGASE_II"/>
    <property type="match status" value="1"/>
</dbReference>
<dbReference type="SUPFAM" id="SSF55681">
    <property type="entry name" value="Class II aaRS and biotin synthetases"/>
    <property type="match status" value="1"/>
</dbReference>
<dbReference type="GO" id="GO:0005737">
    <property type="term" value="C:cytoplasm"/>
    <property type="evidence" value="ECO:0007669"/>
    <property type="project" value="UniProtKB-UniRule"/>
</dbReference>
<dbReference type="InterPro" id="IPR004154">
    <property type="entry name" value="Anticodon-bd"/>
</dbReference>
<feature type="domain" description="Aminoacyl-transfer RNA synthetases class-II family profile" evidence="13">
    <location>
        <begin position="29"/>
        <end position="296"/>
    </location>
</feature>
<keyword evidence="9" id="KW-0648">Protein biosynthesis</keyword>
<sequence>MIDHRRLGRELDYFHSDPLVGAGLPIWLPDGAAVRRAIEEYLRELERRNGYRHVYSPPLGRREMFEKSGHLAHYHDDMFPPMPDGGAELFLRPSLCPHHAMVFASRGRSYRDLPLRVAEIGPMYREERSGVLGGLSRVRAVSLNDAHIFCSEEQAVDEVRRVFRLMHRAHEAVRMRPLRYRLSLPSDGNEKYAAHDGWLKAADMLRQGLGDLPYEEAPGEAAFYGPKIDVQIADPAGREQTLSTVQIDYFQPERFGLSYVDSEQREQRPVIIHRSLLGSMERLVAHLLEIHNGWLPDWCAPVQVVVLPVHDRQVGAAREFADRALARGLRAECRAHGSLGLRVRQAAERRVPHVAVIGEQEAGAGAVAIRGRAAQPADVALEILVDSCEVPLKG</sequence>
<dbReference type="EMBL" id="BOPG01000008">
    <property type="protein sequence ID" value="GIJ53543.1"/>
    <property type="molecule type" value="Genomic_DNA"/>
</dbReference>
<dbReference type="InterPro" id="IPR002320">
    <property type="entry name" value="Thr-tRNA-ligase_IIa"/>
</dbReference>
<dbReference type="EC" id="6.1.1.3" evidence="2 12"/>
<name>A0A8J3Z1U4_9ACTN</name>
<evidence type="ECO:0000256" key="7">
    <source>
        <dbReference type="ARBA" id="ARBA00022833"/>
    </source>
</evidence>
<organism evidence="14 15">
    <name type="scientific">Virgisporangium aurantiacum</name>
    <dbReference type="NCBI Taxonomy" id="175570"/>
    <lineage>
        <taxon>Bacteria</taxon>
        <taxon>Bacillati</taxon>
        <taxon>Actinomycetota</taxon>
        <taxon>Actinomycetes</taxon>
        <taxon>Micromonosporales</taxon>
        <taxon>Micromonosporaceae</taxon>
        <taxon>Virgisporangium</taxon>
    </lineage>
</organism>
<dbReference type="GO" id="GO:0046872">
    <property type="term" value="F:metal ion binding"/>
    <property type="evidence" value="ECO:0007669"/>
    <property type="project" value="UniProtKB-KW"/>
</dbReference>
<dbReference type="InterPro" id="IPR006195">
    <property type="entry name" value="aa-tRNA-synth_II"/>
</dbReference>
<evidence type="ECO:0000256" key="12">
    <source>
        <dbReference type="NCBIfam" id="TIGR00418"/>
    </source>
</evidence>
<keyword evidence="15" id="KW-1185">Reference proteome</keyword>
<dbReference type="PRINTS" id="PR01047">
    <property type="entry name" value="TRNASYNTHTHR"/>
</dbReference>
<protein>
    <recommendedName>
        <fullName evidence="2 12">Threonine--tRNA ligase</fullName>
        <ecNumber evidence="2 12">6.1.1.3</ecNumber>
    </recommendedName>
</protein>
<evidence type="ECO:0000256" key="8">
    <source>
        <dbReference type="ARBA" id="ARBA00022840"/>
    </source>
</evidence>
<dbReference type="PANTHER" id="PTHR11451:SF56">
    <property type="entry name" value="THREONINE--TRNA LIGASE 1"/>
    <property type="match status" value="1"/>
</dbReference>
<comment type="caution">
    <text evidence="14">The sequence shown here is derived from an EMBL/GenBank/DDBJ whole genome shotgun (WGS) entry which is preliminary data.</text>
</comment>
<evidence type="ECO:0000256" key="4">
    <source>
        <dbReference type="ARBA" id="ARBA00022598"/>
    </source>
</evidence>
<evidence type="ECO:0000313" key="14">
    <source>
        <dbReference type="EMBL" id="GIJ53543.1"/>
    </source>
</evidence>
<proteinExistence type="inferred from homology"/>
<dbReference type="SUPFAM" id="SSF52954">
    <property type="entry name" value="Class II aaRS ABD-related"/>
    <property type="match status" value="1"/>
</dbReference>
<keyword evidence="10" id="KW-0030">Aminoacyl-tRNA synthetase</keyword>
<evidence type="ECO:0000256" key="9">
    <source>
        <dbReference type="ARBA" id="ARBA00022917"/>
    </source>
</evidence>
<gene>
    <name evidence="14" type="ORF">Vau01_010590</name>
</gene>
<evidence type="ECO:0000256" key="10">
    <source>
        <dbReference type="ARBA" id="ARBA00023146"/>
    </source>
</evidence>
<dbReference type="RefSeq" id="WP_203987915.1">
    <property type="nucleotide sequence ID" value="NZ_BOPG01000008.1"/>
</dbReference>
<comment type="catalytic activity">
    <reaction evidence="11">
        <text>tRNA(Thr) + L-threonine + ATP = L-threonyl-tRNA(Thr) + AMP + diphosphate + H(+)</text>
        <dbReference type="Rhea" id="RHEA:24624"/>
        <dbReference type="Rhea" id="RHEA-COMP:9670"/>
        <dbReference type="Rhea" id="RHEA-COMP:9704"/>
        <dbReference type="ChEBI" id="CHEBI:15378"/>
        <dbReference type="ChEBI" id="CHEBI:30616"/>
        <dbReference type="ChEBI" id="CHEBI:33019"/>
        <dbReference type="ChEBI" id="CHEBI:57926"/>
        <dbReference type="ChEBI" id="CHEBI:78442"/>
        <dbReference type="ChEBI" id="CHEBI:78534"/>
        <dbReference type="ChEBI" id="CHEBI:456215"/>
        <dbReference type="EC" id="6.1.1.3"/>
    </reaction>
</comment>
<keyword evidence="5" id="KW-0479">Metal-binding</keyword>
<dbReference type="InterPro" id="IPR036621">
    <property type="entry name" value="Anticodon-bd_dom_sf"/>
</dbReference>
<dbReference type="GO" id="GO:0005524">
    <property type="term" value="F:ATP binding"/>
    <property type="evidence" value="ECO:0007669"/>
    <property type="project" value="UniProtKB-KW"/>
</dbReference>
<dbReference type="Proteomes" id="UP000612585">
    <property type="component" value="Unassembled WGS sequence"/>
</dbReference>
<evidence type="ECO:0000256" key="2">
    <source>
        <dbReference type="ARBA" id="ARBA00013163"/>
    </source>
</evidence>
<keyword evidence="6" id="KW-0547">Nucleotide-binding</keyword>
<dbReference type="AlphaFoldDB" id="A0A8J3Z1U4"/>
<evidence type="ECO:0000256" key="11">
    <source>
        <dbReference type="ARBA" id="ARBA00049515"/>
    </source>
</evidence>
<dbReference type="Gene3D" id="3.30.930.10">
    <property type="entry name" value="Bira Bifunctional Protein, Domain 2"/>
    <property type="match status" value="1"/>
</dbReference>
<accession>A0A8J3Z1U4</accession>
<dbReference type="FunFam" id="3.30.930.10:FF:000002">
    <property type="entry name" value="Threonine--tRNA ligase"/>
    <property type="match status" value="1"/>
</dbReference>
<evidence type="ECO:0000256" key="5">
    <source>
        <dbReference type="ARBA" id="ARBA00022723"/>
    </source>
</evidence>
<dbReference type="GO" id="GO:0006435">
    <property type="term" value="P:threonyl-tRNA aminoacylation"/>
    <property type="evidence" value="ECO:0007669"/>
    <property type="project" value="UniProtKB-UniRule"/>
</dbReference>
<dbReference type="GO" id="GO:0004829">
    <property type="term" value="F:threonine-tRNA ligase activity"/>
    <property type="evidence" value="ECO:0007669"/>
    <property type="project" value="UniProtKB-UniRule"/>
</dbReference>
<comment type="similarity">
    <text evidence="1">Belongs to the class-II aminoacyl-tRNA synthetase family.</text>
</comment>
<dbReference type="InterPro" id="IPR045864">
    <property type="entry name" value="aa-tRNA-synth_II/BPL/LPL"/>
</dbReference>